<dbReference type="InterPro" id="IPR046335">
    <property type="entry name" value="LacI/GalR-like_sensor"/>
</dbReference>
<dbReference type="PANTHER" id="PTHR30146:SF109">
    <property type="entry name" value="HTH-TYPE TRANSCRIPTIONAL REGULATOR GALS"/>
    <property type="match status" value="1"/>
</dbReference>
<dbReference type="GO" id="GO:0000976">
    <property type="term" value="F:transcription cis-regulatory region binding"/>
    <property type="evidence" value="ECO:0007669"/>
    <property type="project" value="TreeGrafter"/>
</dbReference>
<organism evidence="5 6">
    <name type="scientific">Albibacterium bauzanense</name>
    <dbReference type="NCBI Taxonomy" id="653929"/>
    <lineage>
        <taxon>Bacteria</taxon>
        <taxon>Pseudomonadati</taxon>
        <taxon>Bacteroidota</taxon>
        <taxon>Sphingobacteriia</taxon>
        <taxon>Sphingobacteriales</taxon>
        <taxon>Sphingobacteriaceae</taxon>
        <taxon>Albibacterium</taxon>
    </lineage>
</organism>
<dbReference type="SUPFAM" id="SSF47413">
    <property type="entry name" value="lambda repressor-like DNA-binding domains"/>
    <property type="match status" value="1"/>
</dbReference>
<name>A0A4R1LZJ8_9SPHI</name>
<dbReference type="SUPFAM" id="SSF53822">
    <property type="entry name" value="Periplasmic binding protein-like I"/>
    <property type="match status" value="1"/>
</dbReference>
<keyword evidence="2" id="KW-0238">DNA-binding</keyword>
<gene>
    <name evidence="5" type="ORF">C8N28_1253</name>
</gene>
<evidence type="ECO:0000256" key="3">
    <source>
        <dbReference type="ARBA" id="ARBA00023163"/>
    </source>
</evidence>
<keyword evidence="1" id="KW-0805">Transcription regulation</keyword>
<dbReference type="Pfam" id="PF13377">
    <property type="entry name" value="Peripla_BP_3"/>
    <property type="match status" value="1"/>
</dbReference>
<dbReference type="PROSITE" id="PS50932">
    <property type="entry name" value="HTH_LACI_2"/>
    <property type="match status" value="1"/>
</dbReference>
<dbReference type="Proteomes" id="UP000294616">
    <property type="component" value="Unassembled WGS sequence"/>
</dbReference>
<dbReference type="InterPro" id="IPR000843">
    <property type="entry name" value="HTH_LacI"/>
</dbReference>
<dbReference type="Gene3D" id="1.10.260.40">
    <property type="entry name" value="lambda repressor-like DNA-binding domains"/>
    <property type="match status" value="1"/>
</dbReference>
<reference evidence="5 6" key="1">
    <citation type="submission" date="2019-03" db="EMBL/GenBank/DDBJ databases">
        <title>Genomic Encyclopedia of Archaeal and Bacterial Type Strains, Phase II (KMG-II): from individual species to whole genera.</title>
        <authorList>
            <person name="Goeker M."/>
        </authorList>
    </citation>
    <scope>NUCLEOTIDE SEQUENCE [LARGE SCALE GENOMIC DNA]</scope>
    <source>
        <strain evidence="5 6">DSM 22554</strain>
    </source>
</reference>
<dbReference type="InterPro" id="IPR028082">
    <property type="entry name" value="Peripla_BP_I"/>
</dbReference>
<sequence>MGNVNIKDLAHALGLSTSTVSRAFRGNSDINPKTKERILAQAKEMNYLPNHYASNLRDQRSHTIAVIVPELANNFFSQAINGIEKIAQKNGYHILIYRTGDDFEKEVSFINALHNGRAEGIIMSVSGESQNHSYLKTLKAKGIKLVFFDRVYDDIPASKVITNDYESSFLATKHLIEAGCKRLAYLVINKKLSIGKMRMQGYLDALKESSIPFDEELIINCSNEAEENHKILRKVFTNLKPDGVFASVERLAIASYYTCQHLGLSIPDDMKIIGFSSLEIAPLLNPSLTTVTQPAYEMGIKAATLLFDSLKSPEPAHDFETLVLESKIIQRKSTS</sequence>
<evidence type="ECO:0000313" key="5">
    <source>
        <dbReference type="EMBL" id="TCK82669.1"/>
    </source>
</evidence>
<evidence type="ECO:0000313" key="6">
    <source>
        <dbReference type="Proteomes" id="UP000294616"/>
    </source>
</evidence>
<keyword evidence="6" id="KW-1185">Reference proteome</keyword>
<feature type="domain" description="HTH lacI-type" evidence="4">
    <location>
        <begin position="4"/>
        <end position="58"/>
    </location>
</feature>
<proteinExistence type="predicted"/>
<dbReference type="AlphaFoldDB" id="A0A4R1LZJ8"/>
<dbReference type="Gene3D" id="3.40.50.2300">
    <property type="match status" value="2"/>
</dbReference>
<dbReference type="InterPro" id="IPR010982">
    <property type="entry name" value="Lambda_DNA-bd_dom_sf"/>
</dbReference>
<accession>A0A4R1LZJ8</accession>
<protein>
    <submittedName>
        <fullName evidence="5">LacI family transcriptional regulator</fullName>
    </submittedName>
</protein>
<comment type="caution">
    <text evidence="5">The sequence shown here is derived from an EMBL/GenBank/DDBJ whole genome shotgun (WGS) entry which is preliminary data.</text>
</comment>
<dbReference type="SMART" id="SM00354">
    <property type="entry name" value="HTH_LACI"/>
    <property type="match status" value="1"/>
</dbReference>
<dbReference type="Pfam" id="PF00356">
    <property type="entry name" value="LacI"/>
    <property type="match status" value="1"/>
</dbReference>
<evidence type="ECO:0000259" key="4">
    <source>
        <dbReference type="PROSITE" id="PS50932"/>
    </source>
</evidence>
<dbReference type="CDD" id="cd06267">
    <property type="entry name" value="PBP1_LacI_sugar_binding-like"/>
    <property type="match status" value="1"/>
</dbReference>
<dbReference type="CDD" id="cd01392">
    <property type="entry name" value="HTH_LacI"/>
    <property type="match status" value="1"/>
</dbReference>
<dbReference type="GO" id="GO:0003700">
    <property type="term" value="F:DNA-binding transcription factor activity"/>
    <property type="evidence" value="ECO:0007669"/>
    <property type="project" value="TreeGrafter"/>
</dbReference>
<evidence type="ECO:0000256" key="1">
    <source>
        <dbReference type="ARBA" id="ARBA00023015"/>
    </source>
</evidence>
<evidence type="ECO:0000256" key="2">
    <source>
        <dbReference type="ARBA" id="ARBA00023125"/>
    </source>
</evidence>
<dbReference type="RefSeq" id="WP_132222700.1">
    <property type="nucleotide sequence ID" value="NZ_SMGO01000002.1"/>
</dbReference>
<dbReference type="PANTHER" id="PTHR30146">
    <property type="entry name" value="LACI-RELATED TRANSCRIPTIONAL REPRESSOR"/>
    <property type="match status" value="1"/>
</dbReference>
<dbReference type="OrthoDB" id="9803256at2"/>
<dbReference type="EMBL" id="SMGO01000002">
    <property type="protein sequence ID" value="TCK82669.1"/>
    <property type="molecule type" value="Genomic_DNA"/>
</dbReference>
<keyword evidence="3" id="KW-0804">Transcription</keyword>